<name>A0ACC2X5X8_9TREE</name>
<dbReference type="Proteomes" id="UP001234202">
    <property type="component" value="Unassembled WGS sequence"/>
</dbReference>
<organism evidence="1 2">
    <name type="scientific">Naganishia onofrii</name>
    <dbReference type="NCBI Taxonomy" id="1851511"/>
    <lineage>
        <taxon>Eukaryota</taxon>
        <taxon>Fungi</taxon>
        <taxon>Dikarya</taxon>
        <taxon>Basidiomycota</taxon>
        <taxon>Agaricomycotina</taxon>
        <taxon>Tremellomycetes</taxon>
        <taxon>Filobasidiales</taxon>
        <taxon>Filobasidiaceae</taxon>
        <taxon>Naganishia</taxon>
    </lineage>
</organism>
<evidence type="ECO:0000313" key="1">
    <source>
        <dbReference type="EMBL" id="KAJ9118785.1"/>
    </source>
</evidence>
<evidence type="ECO:0000313" key="2">
    <source>
        <dbReference type="Proteomes" id="UP001234202"/>
    </source>
</evidence>
<comment type="caution">
    <text evidence="1">The sequence shown here is derived from an EMBL/GenBank/DDBJ whole genome shotgun (WGS) entry which is preliminary data.</text>
</comment>
<protein>
    <submittedName>
        <fullName evidence="1">Uncharacterized protein</fullName>
    </submittedName>
</protein>
<accession>A0ACC2X5X8</accession>
<gene>
    <name evidence="1" type="ORF">QFC24_005984</name>
</gene>
<proteinExistence type="predicted"/>
<dbReference type="EMBL" id="JASBWV010000027">
    <property type="protein sequence ID" value="KAJ9118785.1"/>
    <property type="molecule type" value="Genomic_DNA"/>
</dbReference>
<sequence>MQHDIFNLSHAIQAAQTDHTQSSPHISPKNPSPSRFEAGNPVPPATYYPPIWENHPILPGPPRRPNEYQKSPFPGKDSWPSTPTLPPTTSVIVGTDGRGWLGRGPARTENSVFPGVDSWPASPVLGGPTATPPPITSSSSPSNSLVTTLQQHHTPPHPAIIMPPYMPSPSPRGPMTPSYPPSRLERPPGPEEDDYKDSHWYSVFCCIRRRAKRRIESVV</sequence>
<reference evidence="1" key="1">
    <citation type="submission" date="2023-04" db="EMBL/GenBank/DDBJ databases">
        <title>Draft Genome sequencing of Naganishia species isolated from polar environments using Oxford Nanopore Technology.</title>
        <authorList>
            <person name="Leo P."/>
            <person name="Venkateswaran K."/>
        </authorList>
    </citation>
    <scope>NUCLEOTIDE SEQUENCE</scope>
    <source>
        <strain evidence="1">DBVPG 5303</strain>
    </source>
</reference>
<keyword evidence="2" id="KW-1185">Reference proteome</keyword>